<proteinExistence type="predicted"/>
<dbReference type="PROSITE" id="PS51257">
    <property type="entry name" value="PROKAR_LIPOPROTEIN"/>
    <property type="match status" value="1"/>
</dbReference>
<evidence type="ECO:0000259" key="2">
    <source>
        <dbReference type="Pfam" id="PF17185"/>
    </source>
</evidence>
<dbReference type="OrthoDB" id="5348860at2"/>
<dbReference type="AlphaFoldDB" id="A0A6I4I9M8"/>
<dbReference type="Pfam" id="PF17185">
    <property type="entry name" value="NlpE_C"/>
    <property type="match status" value="1"/>
</dbReference>
<protein>
    <recommendedName>
        <fullName evidence="2">NlpE C-terminal OB domain-containing protein</fullName>
    </recommendedName>
</protein>
<feature type="signal peptide" evidence="1">
    <location>
        <begin position="1"/>
        <end position="19"/>
    </location>
</feature>
<sequence length="123" mass="13751">MRYKLLIFGFVAMAIAVLCSCNGNKGGQGKLHTFKGLYSFGPEVKSFKNCDDTHEYWVTDSSAQLELKYSQMNFEKPYEPVYVEVEGVSIKSGSEGMGSDYDSTLVVKKVIKITKEIPQDLCN</sequence>
<dbReference type="EMBL" id="WQLA01000002">
    <property type="protein sequence ID" value="MVN90698.1"/>
    <property type="molecule type" value="Genomic_DNA"/>
</dbReference>
<gene>
    <name evidence="3" type="ORF">GO816_06130</name>
</gene>
<organism evidence="3 4">
    <name type="scientific">Mucilaginibacter aquatilis</name>
    <dbReference type="NCBI Taxonomy" id="1517760"/>
    <lineage>
        <taxon>Bacteria</taxon>
        <taxon>Pseudomonadati</taxon>
        <taxon>Bacteroidota</taxon>
        <taxon>Sphingobacteriia</taxon>
        <taxon>Sphingobacteriales</taxon>
        <taxon>Sphingobacteriaceae</taxon>
        <taxon>Mucilaginibacter</taxon>
    </lineage>
</organism>
<keyword evidence="4" id="KW-1185">Reference proteome</keyword>
<reference evidence="3 4" key="1">
    <citation type="submission" date="2019-12" db="EMBL/GenBank/DDBJ databases">
        <title>Mucilaginibacter sp. HME9299 genome sequencing and assembly.</title>
        <authorList>
            <person name="Kang H."/>
            <person name="Kim H."/>
            <person name="Joh K."/>
        </authorList>
    </citation>
    <scope>NUCLEOTIDE SEQUENCE [LARGE SCALE GENOMIC DNA]</scope>
    <source>
        <strain evidence="3 4">HME9299</strain>
    </source>
</reference>
<feature type="chain" id="PRO_5026075012" description="NlpE C-terminal OB domain-containing protein" evidence="1">
    <location>
        <begin position="20"/>
        <end position="123"/>
    </location>
</feature>
<name>A0A6I4I9M8_9SPHI</name>
<evidence type="ECO:0000256" key="1">
    <source>
        <dbReference type="SAM" id="SignalP"/>
    </source>
</evidence>
<dbReference type="InterPro" id="IPR033450">
    <property type="entry name" value="NlpE_C"/>
</dbReference>
<dbReference type="InterPro" id="IPR038139">
    <property type="entry name" value="NlpE_C_sf"/>
</dbReference>
<dbReference type="RefSeq" id="WP_157540472.1">
    <property type="nucleotide sequence ID" value="NZ_WQLA01000002.1"/>
</dbReference>
<evidence type="ECO:0000313" key="4">
    <source>
        <dbReference type="Proteomes" id="UP000434850"/>
    </source>
</evidence>
<accession>A0A6I4I9M8</accession>
<evidence type="ECO:0000313" key="3">
    <source>
        <dbReference type="EMBL" id="MVN90698.1"/>
    </source>
</evidence>
<dbReference type="Proteomes" id="UP000434850">
    <property type="component" value="Unassembled WGS sequence"/>
</dbReference>
<dbReference type="Gene3D" id="2.40.50.540">
    <property type="match status" value="1"/>
</dbReference>
<keyword evidence="1" id="KW-0732">Signal</keyword>
<comment type="caution">
    <text evidence="3">The sequence shown here is derived from an EMBL/GenBank/DDBJ whole genome shotgun (WGS) entry which is preliminary data.</text>
</comment>
<feature type="domain" description="NlpE C-terminal OB" evidence="2">
    <location>
        <begin position="32"/>
        <end position="115"/>
    </location>
</feature>